<dbReference type="RefSeq" id="YP_740794.1">
    <property type="nucleotide sequence ID" value="NC_008338.1"/>
</dbReference>
<dbReference type="GeneID" id="4271488"/>
<sequence>MLDFISILDLNDDLTRKALFEQLLVFIFTFCVMNFLAWSTVVELIWPTHFFNRRHTSSPEYIRFRTYTETVLKLSSYSDFFYILNNYYFNQKLILKN</sequence>
<protein>
    <submittedName>
        <fullName evidence="2">Ymf56</fullName>
    </submittedName>
</protein>
<dbReference type="CDD" id="cd23684">
    <property type="entry name" value="ATP-synt_III_subunit8"/>
    <property type="match status" value="1"/>
</dbReference>
<gene>
    <name evidence="2" type="primary">ymf56</name>
</gene>
<dbReference type="EMBL" id="DQ927304">
    <property type="protein sequence ID" value="ABI51703.1"/>
    <property type="molecule type" value="Genomic_DNA"/>
</dbReference>
<organism evidence="2">
    <name type="scientific">Tetrahymena paravorax</name>
    <dbReference type="NCBI Taxonomy" id="5905"/>
    <lineage>
        <taxon>Eukaryota</taxon>
        <taxon>Sar</taxon>
        <taxon>Alveolata</taxon>
        <taxon>Ciliophora</taxon>
        <taxon>Intramacronucleata</taxon>
        <taxon>Oligohymenophorea</taxon>
        <taxon>Hymenostomatida</taxon>
        <taxon>Tetrahymenina</taxon>
        <taxon>Tetrahymenidae</taxon>
        <taxon>Tetrahymena</taxon>
    </lineage>
</organism>
<geneLocation type="mitochondrion" evidence="2"/>
<evidence type="ECO:0000313" key="2">
    <source>
        <dbReference type="EMBL" id="ABI51703.1"/>
    </source>
</evidence>
<reference evidence="2" key="1">
    <citation type="journal article" date="2007" name="PLoS ONE">
        <title>Complete mitochondrial genome sequence of three tetrahymena species reveals mutation hot spots and accelerated nonsynonymous substitutions in Ymf genes.</title>
        <authorList>
            <person name="Moradian M.M."/>
            <person name="Beglaryan D."/>
            <person name="Skozylas J.M."/>
            <person name="Kerikorian V."/>
        </authorList>
    </citation>
    <scope>NUCLEOTIDE SEQUENCE</scope>
    <source>
        <strain evidence="2">RP</strain>
    </source>
</reference>
<evidence type="ECO:0000256" key="1">
    <source>
        <dbReference type="SAM" id="Phobius"/>
    </source>
</evidence>
<proteinExistence type="predicted"/>
<keyword evidence="1" id="KW-0472">Membrane</keyword>
<accession>Q09F39</accession>
<dbReference type="AlphaFoldDB" id="Q09F39"/>
<keyword evidence="2" id="KW-0496">Mitochondrion</keyword>
<name>Q09F39_TETPR</name>
<feature type="transmembrane region" description="Helical" evidence="1">
    <location>
        <begin position="23"/>
        <end position="46"/>
    </location>
</feature>
<keyword evidence="1" id="KW-0812">Transmembrane</keyword>
<keyword evidence="1" id="KW-1133">Transmembrane helix</keyword>